<evidence type="ECO:0000313" key="2">
    <source>
        <dbReference type="Proteomes" id="UP001153269"/>
    </source>
</evidence>
<keyword evidence="2" id="KW-1185">Reference proteome</keyword>
<gene>
    <name evidence="1" type="ORF">PLEPLA_LOCUS5017</name>
</gene>
<proteinExistence type="predicted"/>
<comment type="caution">
    <text evidence="1">The sequence shown here is derived from an EMBL/GenBank/DDBJ whole genome shotgun (WGS) entry which is preliminary data.</text>
</comment>
<evidence type="ECO:0000313" key="1">
    <source>
        <dbReference type="EMBL" id="CAB1417215.1"/>
    </source>
</evidence>
<sequence length="249" mass="26860">MTLVSHLISQGPAALPLSQAWKAPGASATEHASEAGSRRVSTPTIWLKHFQPNPLLYTPRASPFLPTSSWRGPAPLNSSDQWRGRPFESLLSIADDTLAGWHYYEPRNRSIAELMSQRLWMTWQPGRFVDIENHHHHHRYYNNNNNNITRVLMCDGDPVLAATLTTCSLPDDGPVTSSCSSAAAAAPLLGGAASLGAHGGSRGLTGRKETHLGLGDPFAGLLSGRQLFSVSSSGALRWKLSLASALTTF</sequence>
<organism evidence="1 2">
    <name type="scientific">Pleuronectes platessa</name>
    <name type="common">European plaice</name>
    <dbReference type="NCBI Taxonomy" id="8262"/>
    <lineage>
        <taxon>Eukaryota</taxon>
        <taxon>Metazoa</taxon>
        <taxon>Chordata</taxon>
        <taxon>Craniata</taxon>
        <taxon>Vertebrata</taxon>
        <taxon>Euteleostomi</taxon>
        <taxon>Actinopterygii</taxon>
        <taxon>Neopterygii</taxon>
        <taxon>Teleostei</taxon>
        <taxon>Neoteleostei</taxon>
        <taxon>Acanthomorphata</taxon>
        <taxon>Carangaria</taxon>
        <taxon>Pleuronectiformes</taxon>
        <taxon>Pleuronectoidei</taxon>
        <taxon>Pleuronectidae</taxon>
        <taxon>Pleuronectes</taxon>
    </lineage>
</organism>
<dbReference type="EMBL" id="CADEAL010000253">
    <property type="protein sequence ID" value="CAB1417215.1"/>
    <property type="molecule type" value="Genomic_DNA"/>
</dbReference>
<dbReference type="AlphaFoldDB" id="A0A9N7TQC0"/>
<name>A0A9N7TQC0_PLEPL</name>
<protein>
    <submittedName>
        <fullName evidence="1">Uncharacterized protein</fullName>
    </submittedName>
</protein>
<accession>A0A9N7TQC0</accession>
<reference evidence="1" key="1">
    <citation type="submission" date="2020-03" db="EMBL/GenBank/DDBJ databases">
        <authorList>
            <person name="Weist P."/>
        </authorList>
    </citation>
    <scope>NUCLEOTIDE SEQUENCE</scope>
</reference>
<dbReference type="Proteomes" id="UP001153269">
    <property type="component" value="Unassembled WGS sequence"/>
</dbReference>